<dbReference type="PANTHER" id="PTHR10622">
    <property type="entry name" value="HET DOMAIN-CONTAINING PROTEIN"/>
    <property type="match status" value="1"/>
</dbReference>
<protein>
    <recommendedName>
        <fullName evidence="1">Heterokaryon incompatibility domain-containing protein</fullName>
    </recommendedName>
</protein>
<dbReference type="OrthoDB" id="674604at2759"/>
<dbReference type="AlphaFoldDB" id="A0A3D8QPQ8"/>
<evidence type="ECO:0000259" key="1">
    <source>
        <dbReference type="Pfam" id="PF06985"/>
    </source>
</evidence>
<dbReference type="InterPro" id="IPR010730">
    <property type="entry name" value="HET"/>
</dbReference>
<keyword evidence="3" id="KW-1185">Reference proteome</keyword>
<dbReference type="Pfam" id="PF06985">
    <property type="entry name" value="HET"/>
    <property type="match status" value="1"/>
</dbReference>
<evidence type="ECO:0000313" key="3">
    <source>
        <dbReference type="Proteomes" id="UP000256645"/>
    </source>
</evidence>
<dbReference type="STRING" id="1849047.A0A3D8QPQ8"/>
<accession>A0A3D8QPQ8</accession>
<dbReference type="EMBL" id="PDLM01000013">
    <property type="protein sequence ID" value="RDW63767.1"/>
    <property type="molecule type" value="Genomic_DNA"/>
</dbReference>
<organism evidence="2 3">
    <name type="scientific">Coleophoma cylindrospora</name>
    <dbReference type="NCBI Taxonomy" id="1849047"/>
    <lineage>
        <taxon>Eukaryota</taxon>
        <taxon>Fungi</taxon>
        <taxon>Dikarya</taxon>
        <taxon>Ascomycota</taxon>
        <taxon>Pezizomycotina</taxon>
        <taxon>Leotiomycetes</taxon>
        <taxon>Helotiales</taxon>
        <taxon>Dermateaceae</taxon>
        <taxon>Coleophoma</taxon>
    </lineage>
</organism>
<feature type="domain" description="Heterokaryon incompatibility" evidence="1">
    <location>
        <begin position="20"/>
        <end position="110"/>
    </location>
</feature>
<comment type="caution">
    <text evidence="2">The sequence shown here is derived from an EMBL/GenBank/DDBJ whole genome shotgun (WGS) entry which is preliminary data.</text>
</comment>
<dbReference type="Proteomes" id="UP000256645">
    <property type="component" value="Unassembled WGS sequence"/>
</dbReference>
<name>A0A3D8QPQ8_9HELO</name>
<dbReference type="PANTHER" id="PTHR10622:SF10">
    <property type="entry name" value="HET DOMAIN-CONTAINING PROTEIN"/>
    <property type="match status" value="1"/>
</dbReference>
<evidence type="ECO:0000313" key="2">
    <source>
        <dbReference type="EMBL" id="RDW63767.1"/>
    </source>
</evidence>
<sequence length="564" mass="63923">MRVINTRTQQYNDLPRGEKYAILSHTWETDEVTFQDLHTPATARQKTGFQKIEGFCKKALQDGYSYGWADTCCINNESSAELGEAINSMYKWYQDADVCYALLTDVDTTSTSVCPLEEQLAKSRWFTRGWTLQELLAPKTVIFFDNNWNILGTKATMTEVLARLTRIDGAVLSGDAPLSQRSIAQRMSWAARRTTTRVEDIAYCLLGIFDVNMPMIYGEGEKAFIRLQLQILEQSDDHSIFAWPIDGTGKQGMLADSPAAFRGTAGIGSLYSRRGRPSYRMTNRGLSLELPAVPFAVDTYLAQLDCCNALNGPSSRAGLALGIFLRRLDEDDQYARVEYNGMTFRTISQYIDRPRIKFNIRQREDRAMLRNQKDSFNGFCVDGDFLPPSPQKLGYPPNMFIWEKHTRRMIAEAREGFGDVGYLAVNLGQIRVIKLGFDAQFNPVCFLAAKAGLSNQVVGYLNPKQNLFMLTEGLQPTEEGNIQKYGILERHASDMVGWSKVLNDRAHALEYHQGLWAVKGDRLHGIDVVLENPRSTLSQKLFHLQITREYLDNGKEWRVSLELL</sequence>
<gene>
    <name evidence="2" type="ORF">BP6252_11312</name>
</gene>
<reference evidence="2 3" key="1">
    <citation type="journal article" date="2018" name="IMA Fungus">
        <title>IMA Genome-F 9: Draft genome sequence of Annulohypoxylon stygium, Aspergillus mulundensis, Berkeleyomyces basicola (syn. Thielaviopsis basicola), Ceratocystis smalleyi, two Cercospora beticola strains, Coleophoma cylindrospora, Fusarium fracticaudum, Phialophora cf. hyalina, and Morchella septimelata.</title>
        <authorList>
            <person name="Wingfield B.D."/>
            <person name="Bills G.F."/>
            <person name="Dong Y."/>
            <person name="Huang W."/>
            <person name="Nel W.J."/>
            <person name="Swalarsk-Parry B.S."/>
            <person name="Vaghefi N."/>
            <person name="Wilken P.M."/>
            <person name="An Z."/>
            <person name="de Beer Z.W."/>
            <person name="De Vos L."/>
            <person name="Chen L."/>
            <person name="Duong T.A."/>
            <person name="Gao Y."/>
            <person name="Hammerbacher A."/>
            <person name="Kikkert J.R."/>
            <person name="Li Y."/>
            <person name="Li H."/>
            <person name="Li K."/>
            <person name="Li Q."/>
            <person name="Liu X."/>
            <person name="Ma X."/>
            <person name="Naidoo K."/>
            <person name="Pethybridge S.J."/>
            <person name="Sun J."/>
            <person name="Steenkamp E.T."/>
            <person name="van der Nest M.A."/>
            <person name="van Wyk S."/>
            <person name="Wingfield M.J."/>
            <person name="Xiong C."/>
            <person name="Yue Q."/>
            <person name="Zhang X."/>
        </authorList>
    </citation>
    <scope>NUCLEOTIDE SEQUENCE [LARGE SCALE GENOMIC DNA]</scope>
    <source>
        <strain evidence="2 3">BP6252</strain>
    </source>
</reference>
<proteinExistence type="predicted"/>